<dbReference type="OMA" id="NKEVGKW"/>
<dbReference type="AlphaFoldDB" id="A0A1S7UMS5"/>
<keyword evidence="2" id="KW-1185">Reference proteome</keyword>
<evidence type="ECO:0000313" key="2">
    <source>
        <dbReference type="Proteomes" id="UP000054516"/>
    </source>
</evidence>
<organism evidence="1">
    <name type="scientific">Rosellinia necatrix</name>
    <name type="common">White root-rot fungus</name>
    <dbReference type="NCBI Taxonomy" id="77044"/>
    <lineage>
        <taxon>Eukaryota</taxon>
        <taxon>Fungi</taxon>
        <taxon>Dikarya</taxon>
        <taxon>Ascomycota</taxon>
        <taxon>Pezizomycotina</taxon>
        <taxon>Sordariomycetes</taxon>
        <taxon>Xylariomycetidae</taxon>
        <taxon>Xylariales</taxon>
        <taxon>Xylariaceae</taxon>
        <taxon>Rosellinia</taxon>
    </lineage>
</organism>
<protein>
    <submittedName>
        <fullName evidence="1">Putative duf1748 domain-containing protein</fullName>
    </submittedName>
</protein>
<dbReference type="OrthoDB" id="16824at2759"/>
<dbReference type="Pfam" id="PF08520">
    <property type="entry name" value="Mitofissin"/>
    <property type="match status" value="1"/>
</dbReference>
<proteinExistence type="predicted"/>
<reference evidence="1" key="1">
    <citation type="submission" date="2016-03" db="EMBL/GenBank/DDBJ databases">
        <title>Draft genome sequence of Rosellinia necatrix.</title>
        <authorList>
            <person name="Kanematsu S."/>
        </authorList>
    </citation>
    <scope>NUCLEOTIDE SEQUENCE [LARGE SCALE GENOMIC DNA]</scope>
    <source>
        <strain evidence="1">W97</strain>
    </source>
</reference>
<dbReference type="Proteomes" id="UP000054516">
    <property type="component" value="Unassembled WGS sequence"/>
</dbReference>
<name>A0A1S7UMS5_ROSNE</name>
<sequence>MVFLNLLTFGLWGKLGRLSHYAFDAVLISTILAGMRRSTGLTVKSERITGENGEMNKWVTKYLGVGEWVLDQSVAFAGTSKYFERNR</sequence>
<dbReference type="InterPro" id="IPR013726">
    <property type="entry name" value="Mitofissin"/>
</dbReference>
<accession>A0A1S7UMS5</accession>
<dbReference type="GO" id="GO:0005737">
    <property type="term" value="C:cytoplasm"/>
    <property type="evidence" value="ECO:0007669"/>
    <property type="project" value="TreeGrafter"/>
</dbReference>
<gene>
    <name evidence="1" type="ORF">SAMD00023353_0702470</name>
</gene>
<dbReference type="PANTHER" id="PTHR28075">
    <property type="entry name" value="CHROMOSOME 16, WHOLE GENOME SHOTGUN SEQUENCE"/>
    <property type="match status" value="1"/>
</dbReference>
<dbReference type="EMBL" id="DF977452">
    <property type="protein sequence ID" value="GAP84423.1"/>
    <property type="molecule type" value="Genomic_DNA"/>
</dbReference>
<evidence type="ECO:0000313" key="1">
    <source>
        <dbReference type="EMBL" id="GAP84423.1"/>
    </source>
</evidence>
<dbReference type="PANTHER" id="PTHR28075:SF1">
    <property type="entry name" value="DUF1748-DOMAIN-CONTAINING PROTEIN"/>
    <property type="match status" value="1"/>
</dbReference>